<reference evidence="3" key="2">
    <citation type="submission" date="2020-09" db="EMBL/GenBank/DDBJ databases">
        <authorList>
            <person name="Sun Q."/>
            <person name="Zhou Y."/>
        </authorList>
    </citation>
    <scope>NUCLEOTIDE SEQUENCE</scope>
    <source>
        <strain evidence="3">CGMCC 1.12506</strain>
    </source>
</reference>
<keyword evidence="4" id="KW-1185">Reference proteome</keyword>
<name>A0A916Y0U5_9FLAO</name>
<dbReference type="EMBL" id="BMFG01000004">
    <property type="protein sequence ID" value="GGD25597.1"/>
    <property type="molecule type" value="Genomic_DNA"/>
</dbReference>
<dbReference type="Proteomes" id="UP000625735">
    <property type="component" value="Unassembled WGS sequence"/>
</dbReference>
<dbReference type="CDD" id="cd07185">
    <property type="entry name" value="OmpA_C-like"/>
    <property type="match status" value="1"/>
</dbReference>
<reference evidence="3" key="1">
    <citation type="journal article" date="2014" name="Int. J. Syst. Evol. Microbiol.">
        <title>Complete genome sequence of Corynebacterium casei LMG S-19264T (=DSM 44701T), isolated from a smear-ripened cheese.</title>
        <authorList>
            <consortium name="US DOE Joint Genome Institute (JGI-PGF)"/>
            <person name="Walter F."/>
            <person name="Albersmeier A."/>
            <person name="Kalinowski J."/>
            <person name="Ruckert C."/>
        </authorList>
    </citation>
    <scope>NUCLEOTIDE SEQUENCE</scope>
    <source>
        <strain evidence="3">CGMCC 1.12506</strain>
    </source>
</reference>
<dbReference type="Gene3D" id="3.30.1330.60">
    <property type="entry name" value="OmpA-like domain"/>
    <property type="match status" value="2"/>
</dbReference>
<accession>A0A916Y0U5</accession>
<evidence type="ECO:0000313" key="4">
    <source>
        <dbReference type="Proteomes" id="UP000625735"/>
    </source>
</evidence>
<gene>
    <name evidence="3" type="ORF">GCM10011343_14690</name>
</gene>
<proteinExistence type="predicted"/>
<feature type="domain" description="OmpA-like" evidence="2">
    <location>
        <begin position="159"/>
        <end position="276"/>
    </location>
</feature>
<protein>
    <submittedName>
        <fullName evidence="3">OmpA family outer membrane protein</fullName>
    </submittedName>
</protein>
<dbReference type="GO" id="GO:0016020">
    <property type="term" value="C:membrane"/>
    <property type="evidence" value="ECO:0007669"/>
    <property type="project" value="UniProtKB-UniRule"/>
</dbReference>
<dbReference type="SUPFAM" id="SSF103088">
    <property type="entry name" value="OmpA-like"/>
    <property type="match status" value="2"/>
</dbReference>
<sequence length="276" mass="32462">MKQLFFIAFSLLFGNNISAQEKFEIFFDFNASIPNQVSLTYFEKWMQNNKNAEILELHGHCDSVDTQKYNLILSQKRINEVLQILKNNAIQINEGLQKIPYGKNFKQSKIQAENRKVVVFYRNLNVDSEDKSKANVWANRSPLLFDDPLIPLREKIARVKKGDRIRLEGINFHFNTFRVVKESEPSLDELVEVLNDNPNLKIEIQGHMCCNENTRELQLSIQRSRFIYRYLVLKGIEKKRISYKGFGTSKPIFTIPEKNEEERAKNRRVEIEIMEN</sequence>
<evidence type="ECO:0000259" key="2">
    <source>
        <dbReference type="PROSITE" id="PS51123"/>
    </source>
</evidence>
<dbReference type="Pfam" id="PF00691">
    <property type="entry name" value="OmpA"/>
    <property type="match status" value="1"/>
</dbReference>
<evidence type="ECO:0000256" key="1">
    <source>
        <dbReference type="PROSITE-ProRule" id="PRU00473"/>
    </source>
</evidence>
<dbReference type="PANTHER" id="PTHR30329">
    <property type="entry name" value="STATOR ELEMENT OF FLAGELLAR MOTOR COMPLEX"/>
    <property type="match status" value="1"/>
</dbReference>
<dbReference type="InterPro" id="IPR036737">
    <property type="entry name" value="OmpA-like_sf"/>
</dbReference>
<dbReference type="PANTHER" id="PTHR30329:SF21">
    <property type="entry name" value="LIPOPROTEIN YIAD-RELATED"/>
    <property type="match status" value="1"/>
</dbReference>
<dbReference type="AlphaFoldDB" id="A0A916Y0U5"/>
<dbReference type="InterPro" id="IPR050330">
    <property type="entry name" value="Bact_OuterMem_StrucFunc"/>
</dbReference>
<comment type="caution">
    <text evidence="3">The sequence shown here is derived from an EMBL/GenBank/DDBJ whole genome shotgun (WGS) entry which is preliminary data.</text>
</comment>
<evidence type="ECO:0000313" key="3">
    <source>
        <dbReference type="EMBL" id="GGD25597.1"/>
    </source>
</evidence>
<keyword evidence="1" id="KW-0472">Membrane</keyword>
<dbReference type="RefSeq" id="WP_188361896.1">
    <property type="nucleotide sequence ID" value="NZ_BMFG01000004.1"/>
</dbReference>
<dbReference type="InterPro" id="IPR006665">
    <property type="entry name" value="OmpA-like"/>
</dbReference>
<organism evidence="3 4">
    <name type="scientific">Flavobacterium orientale</name>
    <dbReference type="NCBI Taxonomy" id="1756020"/>
    <lineage>
        <taxon>Bacteria</taxon>
        <taxon>Pseudomonadati</taxon>
        <taxon>Bacteroidota</taxon>
        <taxon>Flavobacteriia</taxon>
        <taxon>Flavobacteriales</taxon>
        <taxon>Flavobacteriaceae</taxon>
        <taxon>Flavobacterium</taxon>
    </lineage>
</organism>
<dbReference type="PROSITE" id="PS51123">
    <property type="entry name" value="OMPA_2"/>
    <property type="match status" value="1"/>
</dbReference>